<keyword evidence="3" id="KW-1185">Reference proteome</keyword>
<feature type="compositionally biased region" description="Low complexity" evidence="1">
    <location>
        <begin position="1014"/>
        <end position="1038"/>
    </location>
</feature>
<feature type="compositionally biased region" description="Polar residues" evidence="1">
    <location>
        <begin position="1111"/>
        <end position="1120"/>
    </location>
</feature>
<reference evidence="2 3" key="1">
    <citation type="journal article" date="2015" name="Genome Biol. Evol.">
        <title>Comparative Genomics of a Bacterivorous Green Alga Reveals Evolutionary Causalities and Consequences of Phago-Mixotrophic Mode of Nutrition.</title>
        <authorList>
            <person name="Burns J.A."/>
            <person name="Paasch A."/>
            <person name="Narechania A."/>
            <person name="Kim E."/>
        </authorList>
    </citation>
    <scope>NUCLEOTIDE SEQUENCE [LARGE SCALE GENOMIC DNA]</scope>
    <source>
        <strain evidence="2 3">PLY_AMNH</strain>
    </source>
</reference>
<feature type="compositionally biased region" description="Basic and acidic residues" evidence="1">
    <location>
        <begin position="1144"/>
        <end position="1154"/>
    </location>
</feature>
<feature type="compositionally biased region" description="Polar residues" evidence="1">
    <location>
        <begin position="258"/>
        <end position="267"/>
    </location>
</feature>
<feature type="region of interest" description="Disordered" evidence="1">
    <location>
        <begin position="409"/>
        <end position="547"/>
    </location>
</feature>
<evidence type="ECO:0000256" key="1">
    <source>
        <dbReference type="SAM" id="MobiDB-lite"/>
    </source>
</evidence>
<organism evidence="2 3">
    <name type="scientific">Cymbomonas tetramitiformis</name>
    <dbReference type="NCBI Taxonomy" id="36881"/>
    <lineage>
        <taxon>Eukaryota</taxon>
        <taxon>Viridiplantae</taxon>
        <taxon>Chlorophyta</taxon>
        <taxon>Pyramimonadophyceae</taxon>
        <taxon>Pyramimonadales</taxon>
        <taxon>Pyramimonadaceae</taxon>
        <taxon>Cymbomonas</taxon>
    </lineage>
</organism>
<feature type="compositionally biased region" description="Basic and acidic residues" evidence="1">
    <location>
        <begin position="323"/>
        <end position="334"/>
    </location>
</feature>
<name>A0AAE0FHZ5_9CHLO</name>
<dbReference type="AlphaFoldDB" id="A0AAE0FHZ5"/>
<feature type="region of interest" description="Disordered" evidence="1">
    <location>
        <begin position="314"/>
        <end position="393"/>
    </location>
</feature>
<proteinExistence type="predicted"/>
<dbReference type="Proteomes" id="UP001190700">
    <property type="component" value="Unassembled WGS sequence"/>
</dbReference>
<feature type="compositionally biased region" description="Polar residues" evidence="1">
    <location>
        <begin position="516"/>
        <end position="526"/>
    </location>
</feature>
<feature type="region of interest" description="Disordered" evidence="1">
    <location>
        <begin position="658"/>
        <end position="687"/>
    </location>
</feature>
<feature type="region of interest" description="Disordered" evidence="1">
    <location>
        <begin position="948"/>
        <end position="1186"/>
    </location>
</feature>
<feature type="compositionally biased region" description="Low complexity" evidence="1">
    <location>
        <begin position="1084"/>
        <end position="1109"/>
    </location>
</feature>
<evidence type="ECO:0000313" key="2">
    <source>
        <dbReference type="EMBL" id="KAK3259626.1"/>
    </source>
</evidence>
<feature type="compositionally biased region" description="Low complexity" evidence="1">
    <location>
        <begin position="1045"/>
        <end position="1066"/>
    </location>
</feature>
<comment type="caution">
    <text evidence="2">The sequence shown here is derived from an EMBL/GenBank/DDBJ whole genome shotgun (WGS) entry which is preliminary data.</text>
</comment>
<feature type="region of interest" description="Disordered" evidence="1">
    <location>
        <begin position="247"/>
        <end position="273"/>
    </location>
</feature>
<feature type="compositionally biased region" description="Acidic residues" evidence="1">
    <location>
        <begin position="339"/>
        <end position="357"/>
    </location>
</feature>
<evidence type="ECO:0000313" key="3">
    <source>
        <dbReference type="Proteomes" id="UP001190700"/>
    </source>
</evidence>
<feature type="compositionally biased region" description="Low complexity" evidence="1">
    <location>
        <begin position="466"/>
        <end position="477"/>
    </location>
</feature>
<gene>
    <name evidence="2" type="ORF">CYMTET_31384</name>
</gene>
<dbReference type="EMBL" id="LGRX02018600">
    <property type="protein sequence ID" value="KAK3259626.1"/>
    <property type="molecule type" value="Genomic_DNA"/>
</dbReference>
<feature type="compositionally biased region" description="Polar residues" evidence="1">
    <location>
        <begin position="419"/>
        <end position="436"/>
    </location>
</feature>
<feature type="compositionally biased region" description="Basic and acidic residues" evidence="1">
    <location>
        <begin position="248"/>
        <end position="257"/>
    </location>
</feature>
<sequence>MRTPALLGCRGPSSLGCALALYISRERSAWTSKLASQQEFLSALQASELYFCFEETFESTKNNSVMGTDSSTNREADPFLDRMKEEFIHRGLGSSPMSAPSTSATFGTGRAKRQAMDFLLRSNPTQETAKSLDVSRAAASPSATSAAASIAAGFSKPKTRVEETLFFIPIPPRKGDASNAAAVPEGQFASSATLKGWNFANAFANYNFRKNPAQTEAQVPRLEQGPIVDDMLTQRESAEAAFGLLRKSQTDGRREPSESATAISTIQGAAARPQARKLGEVDFEIDAQHAAQMKALHDRFEKYSNATWSGALLTPPSAPLPIPHDDAQGFETREASGGVEEDAETQSDSDSLPEEAEGASVEHGAGGAHFSRGDRSHEKRLQHKTQAAPDTAFNVGAAYSSLATRRSNLRGAKDAQGDRPSTQQSVAFEANTSQASAEGADHIPGRQASTSTSDLEQPHHSRPRFTSTSDLTSLTPSRPAATSTTDLPKLPNFHVSASIGTGTHADAEESASHHAGTSQPSATSADVNEPSPPPRKHTVSDSESGNNEDIDQLHLLQQRMSAYMVSRTPQAPSNDTEVEWLLPTPPRVTPAVDSGSLATPGLSTTLPGQLPAASRLASKAMPFSKARQVEMSPGAALQWRALHAWALYAAQQMHEPYSMQKAPGARGSPIDRPPTSETGADEGAQGPTEDYVWQLARAAAQRAWDSAVSEEASPASALGCNAARAPPTAVRERDPDRQLLMRTLKMWRSFPEILKQAERRSLEQEASAREQQGLQWQMQASLEAQRQHLAQEAQAKLEVERLALQNERQQLEREAEAQLQTGIRSLHQYAAAALEAERTALQAESKKLVEEAAEHRLMASTEAGAQQSAGKQRLEQEQDAKAALEVERMRLERAGQAALEEERAVLRVERQRLQQEAQGRLQAEQQRLQQQAEAELQAERERLQAEMQNLESAAEQEAQAAAEQQRLKQEAQVAAEQQRLQQEAQAAAEAQMAAEQQRMKQEGQMAAEQEHLQQKVQAAAEAQMAEEQQRLQQEAQAAAEHRMAAEQQRLQQEAQAAAEAQMAAEQQRMKQEGQMAAEQEHLQQKVQAAAEAQMAEEQQRLQQEAQAAASTDLQKSTTTVPAGGTGWLAAEHQMAAEQQRLQGRHTDGDEDKQRPWAGGNRRRRVPRMAADEAAAPLQQEASGGGEHRWHRCSKCLWQQEALMRRSRHWMARASRFQLQEAQQAEAEAIQTGAERAASF</sequence>
<feature type="compositionally biased region" description="Low complexity" evidence="1">
    <location>
        <begin position="948"/>
        <end position="996"/>
    </location>
</feature>
<accession>A0AAE0FHZ5</accession>
<protein>
    <submittedName>
        <fullName evidence="2">Uncharacterized protein</fullName>
    </submittedName>
</protein>